<dbReference type="Gene3D" id="3.40.50.1970">
    <property type="match status" value="1"/>
</dbReference>
<dbReference type="PANTHER" id="PTHR43633">
    <property type="entry name" value="ALCOHOL DEHYDROGENASE YQHD"/>
    <property type="match status" value="1"/>
</dbReference>
<protein>
    <submittedName>
        <fullName evidence="6">Uncharacterized protein</fullName>
    </submittedName>
</protein>
<dbReference type="PANTHER" id="PTHR43633:SF1">
    <property type="entry name" value="ALCOHOL DEHYDROGENASE YQHD"/>
    <property type="match status" value="1"/>
</dbReference>
<gene>
    <name evidence="6" type="ORF">CJP74_07255</name>
</gene>
<dbReference type="FunFam" id="3.40.50.1970:FF:000003">
    <property type="entry name" value="Alcohol dehydrogenase, iron-containing"/>
    <property type="match status" value="1"/>
</dbReference>
<comment type="similarity">
    <text evidence="2">Belongs to the iron-containing alcohol dehydrogenase family.</text>
</comment>
<keyword evidence="7" id="KW-1185">Reference proteome</keyword>
<evidence type="ECO:0000259" key="5">
    <source>
        <dbReference type="Pfam" id="PF25137"/>
    </source>
</evidence>
<dbReference type="AlphaFoldDB" id="A0A3A1XZK5"/>
<dbReference type="Pfam" id="PF25137">
    <property type="entry name" value="ADH_Fe_C"/>
    <property type="match status" value="1"/>
</dbReference>
<feature type="domain" description="Alcohol dehydrogenase iron-type/glycerol dehydrogenase GldA" evidence="4">
    <location>
        <begin position="9"/>
        <end position="180"/>
    </location>
</feature>
<feature type="domain" description="Fe-containing alcohol dehydrogenase-like C-terminal" evidence="5">
    <location>
        <begin position="203"/>
        <end position="378"/>
    </location>
</feature>
<evidence type="ECO:0000313" key="7">
    <source>
        <dbReference type="Proteomes" id="UP000266258"/>
    </source>
</evidence>
<organism evidence="6 7">
    <name type="scientific">Psittacicella melopsittaci</name>
    <dbReference type="NCBI Taxonomy" id="2028576"/>
    <lineage>
        <taxon>Bacteria</taxon>
        <taxon>Pseudomonadati</taxon>
        <taxon>Pseudomonadota</taxon>
        <taxon>Gammaproteobacteria</taxon>
        <taxon>Pasteurellales</taxon>
        <taxon>Psittacicellaceae</taxon>
        <taxon>Psittacicella</taxon>
    </lineage>
</organism>
<dbReference type="Gene3D" id="1.20.1090.10">
    <property type="entry name" value="Dehydroquinate synthase-like - alpha domain"/>
    <property type="match status" value="1"/>
</dbReference>
<dbReference type="OrthoDB" id="9815791at2"/>
<dbReference type="EMBL" id="NRJH01000067">
    <property type="protein sequence ID" value="RIY31462.1"/>
    <property type="molecule type" value="Genomic_DNA"/>
</dbReference>
<evidence type="ECO:0000256" key="1">
    <source>
        <dbReference type="ARBA" id="ARBA00001962"/>
    </source>
</evidence>
<dbReference type="InterPro" id="IPR044731">
    <property type="entry name" value="BDH-like"/>
</dbReference>
<name>A0A3A1XZK5_9GAMM</name>
<dbReference type="GO" id="GO:1990002">
    <property type="term" value="F:methylglyoxal reductase (NADPH) (acetol producing) activity"/>
    <property type="evidence" value="ECO:0007669"/>
    <property type="project" value="TreeGrafter"/>
</dbReference>
<evidence type="ECO:0000256" key="2">
    <source>
        <dbReference type="ARBA" id="ARBA00007358"/>
    </source>
</evidence>
<keyword evidence="3" id="KW-0560">Oxidoreductase</keyword>
<dbReference type="SUPFAM" id="SSF56796">
    <property type="entry name" value="Dehydroquinate synthase-like"/>
    <property type="match status" value="1"/>
</dbReference>
<comment type="caution">
    <text evidence="6">The sequence shown here is derived from an EMBL/GenBank/DDBJ whole genome shotgun (WGS) entry which is preliminary data.</text>
</comment>
<dbReference type="GO" id="GO:0005829">
    <property type="term" value="C:cytosol"/>
    <property type="evidence" value="ECO:0007669"/>
    <property type="project" value="TreeGrafter"/>
</dbReference>
<evidence type="ECO:0000259" key="4">
    <source>
        <dbReference type="Pfam" id="PF00465"/>
    </source>
</evidence>
<evidence type="ECO:0000256" key="3">
    <source>
        <dbReference type="ARBA" id="ARBA00023002"/>
    </source>
</evidence>
<dbReference type="RefSeq" id="WP_119497771.1">
    <property type="nucleotide sequence ID" value="NZ_NRJH01000067.1"/>
</dbReference>
<dbReference type="CDD" id="cd08187">
    <property type="entry name" value="BDH"/>
    <property type="match status" value="1"/>
</dbReference>
<reference evidence="6 7" key="1">
    <citation type="submission" date="2017-08" db="EMBL/GenBank/DDBJ databases">
        <title>Reclassification of Bisgaard taxon 37 and 44.</title>
        <authorList>
            <person name="Christensen H."/>
        </authorList>
    </citation>
    <scope>NUCLEOTIDE SEQUENCE [LARGE SCALE GENOMIC DNA]</scope>
    <source>
        <strain evidence="6 7">B96_4</strain>
    </source>
</reference>
<accession>A0A3A1XZK5</accession>
<dbReference type="GO" id="GO:1990362">
    <property type="term" value="F:butanol dehydrogenase (NAD+) activity"/>
    <property type="evidence" value="ECO:0007669"/>
    <property type="project" value="InterPro"/>
</dbReference>
<sequence length="384" mass="42873">MYNFSYYSPTRVEFGADKENQIGTYLKPFKVKKLLIVYASERVKENHTLARIEQSLEQAGIAYVEFGGLEFNSDLTKVQAAVALAKKEQVDGVLAVGGSTVLDYAKVIALGAVNELDFMAYADSEEKQEPSQALPIFAVMTLTTKGSLMNNFALIAGGSTTIKCTFTNELIIPSLAIINPALQATTPLHILTRNAVVSIVMSLESYLTADDHPQLTDNLVETNIKAIMRTVEALHQDPTDLRAHSEYAWANVLAGNGSTSFGIGDRSFPVIMLALALSEYQDLTLEQSLAITLPAWMSWWKDYKTSQFERFALEFFSEESPEAAIELLCMWFEKFSYPTKLPELSEADFEKLIDCCTEYAHNWGLEEIYSRENIREIFLKGVKA</sequence>
<comment type="cofactor">
    <cofactor evidence="1">
        <name>Fe cation</name>
        <dbReference type="ChEBI" id="CHEBI:24875"/>
    </cofactor>
</comment>
<evidence type="ECO:0000313" key="6">
    <source>
        <dbReference type="EMBL" id="RIY31462.1"/>
    </source>
</evidence>
<dbReference type="Proteomes" id="UP000266258">
    <property type="component" value="Unassembled WGS sequence"/>
</dbReference>
<dbReference type="Pfam" id="PF00465">
    <property type="entry name" value="Fe-ADH"/>
    <property type="match status" value="1"/>
</dbReference>
<dbReference type="GO" id="GO:0008106">
    <property type="term" value="F:alcohol dehydrogenase (NADP+) activity"/>
    <property type="evidence" value="ECO:0007669"/>
    <property type="project" value="TreeGrafter"/>
</dbReference>
<proteinExistence type="inferred from homology"/>
<dbReference type="InterPro" id="IPR001670">
    <property type="entry name" value="ADH_Fe/GldA"/>
</dbReference>
<dbReference type="GO" id="GO:0046872">
    <property type="term" value="F:metal ion binding"/>
    <property type="evidence" value="ECO:0007669"/>
    <property type="project" value="InterPro"/>
</dbReference>
<dbReference type="InterPro" id="IPR056798">
    <property type="entry name" value="ADH_Fe_C"/>
</dbReference>